<organism evidence="2 3">
    <name type="scientific">Sphingobium subterraneum</name>
    <dbReference type="NCBI Taxonomy" id="627688"/>
    <lineage>
        <taxon>Bacteria</taxon>
        <taxon>Pseudomonadati</taxon>
        <taxon>Pseudomonadota</taxon>
        <taxon>Alphaproteobacteria</taxon>
        <taxon>Sphingomonadales</taxon>
        <taxon>Sphingomonadaceae</taxon>
        <taxon>Sphingobium</taxon>
    </lineage>
</organism>
<comment type="caution">
    <text evidence="2">The sequence shown here is derived from an EMBL/GenBank/DDBJ whole genome shotgun (WGS) entry which is preliminary data.</text>
</comment>
<dbReference type="RefSeq" id="WP_221230968.1">
    <property type="nucleotide sequence ID" value="NZ_JACIJP010000002.1"/>
</dbReference>
<evidence type="ECO:0008006" key="4">
    <source>
        <dbReference type="Google" id="ProtNLM"/>
    </source>
</evidence>
<evidence type="ECO:0000313" key="3">
    <source>
        <dbReference type="Proteomes" id="UP000552700"/>
    </source>
</evidence>
<gene>
    <name evidence="2" type="ORF">FHS92_001665</name>
</gene>
<name>A0A841J343_9SPHN</name>
<evidence type="ECO:0000256" key="1">
    <source>
        <dbReference type="SAM" id="SignalP"/>
    </source>
</evidence>
<proteinExistence type="predicted"/>
<dbReference type="AlphaFoldDB" id="A0A841J343"/>
<keyword evidence="1" id="KW-0732">Signal</keyword>
<reference evidence="2 3" key="1">
    <citation type="submission" date="2020-08" db="EMBL/GenBank/DDBJ databases">
        <title>Genomic Encyclopedia of Type Strains, Phase IV (KMG-IV): sequencing the most valuable type-strain genomes for metagenomic binning, comparative biology and taxonomic classification.</title>
        <authorList>
            <person name="Goeker M."/>
        </authorList>
    </citation>
    <scope>NUCLEOTIDE SEQUENCE [LARGE SCALE GENOMIC DNA]</scope>
    <source>
        <strain evidence="2 3">DSM 102255</strain>
    </source>
</reference>
<dbReference type="EMBL" id="JACIJP010000002">
    <property type="protein sequence ID" value="MBB6123936.1"/>
    <property type="molecule type" value="Genomic_DNA"/>
</dbReference>
<keyword evidence="3" id="KW-1185">Reference proteome</keyword>
<dbReference type="Proteomes" id="UP000552700">
    <property type="component" value="Unassembled WGS sequence"/>
</dbReference>
<dbReference type="PANTHER" id="PTHR38075:SF1">
    <property type="entry name" value="DUF4139 DOMAIN-CONTAINING PROTEIN"/>
    <property type="match status" value="1"/>
</dbReference>
<dbReference type="PANTHER" id="PTHR38075">
    <property type="entry name" value="DUF4139 DOMAIN-CONTAINING PROTEIN"/>
    <property type="match status" value="1"/>
</dbReference>
<evidence type="ECO:0000313" key="2">
    <source>
        <dbReference type="EMBL" id="MBB6123936.1"/>
    </source>
</evidence>
<feature type="signal peptide" evidence="1">
    <location>
        <begin position="1"/>
        <end position="19"/>
    </location>
</feature>
<protein>
    <recommendedName>
        <fullName evidence="4">DUF4139 domain-containing protein</fullName>
    </recommendedName>
</protein>
<feature type="chain" id="PRO_5032992492" description="DUF4139 domain-containing protein" evidence="1">
    <location>
        <begin position="20"/>
        <end position="520"/>
    </location>
</feature>
<accession>A0A841J343</accession>
<sequence length="520" mass="55380">MKVAVGMLLAVLALSPALAQPVVTSAAPLATSVTVYRDPNRGEGRIDPRWPNGYALVSEKRRITLPAGESTIRFEGVADGMLAVSAVVTGLPGGVSEKNRDARLLSPASLLDGWLGNRVHLRRTNRQTGKVSESDAIIRSGPNNAVVLQTAEGVEALRCSGLPETIVYDGVPEGLSAKPTFTVNTASPGATTVDVTLTYLATGFDWGASYVARVAEDGKTLDLFAWLTLANGNSAGFDGAQLLAVAGAPNRTSDFGTLVAQPPSPVLNLQCWPMDSTSTHDAWGLPVPPPPAPPMPMMYEMAVAAAPQAMRMAKGNIAADSIARQEELGDLKLYRVPMPVDISSNGQKQVALLQKAKVPFTLFYRATLSPFQSDTASRPIGIALRMQNKDKDGLGIPLPSGGLVVMQERADDELLLADAQMRDRAVGEKVEIDAGSNDQLRIQQETLSTDDDGTLRRVRVTLTSALDRPAPVEILIDRTDGYDLVASGRTLTPKDGGRLWALTLPANGKAVLDYSLRRQD</sequence>